<dbReference type="PANTHER" id="PTHR32432:SF3">
    <property type="entry name" value="ETHANOLAMINE UTILIZATION PROTEIN EUTJ"/>
    <property type="match status" value="1"/>
</dbReference>
<dbReference type="EMBL" id="CP138858">
    <property type="protein sequence ID" value="WPJ93949.1"/>
    <property type="molecule type" value="Genomic_DNA"/>
</dbReference>
<dbReference type="RefSeq" id="WP_319830915.1">
    <property type="nucleotide sequence ID" value="NZ_CP138858.1"/>
</dbReference>
<sequence>MSSSKQLIINCGASRVTAAVVSSGGGALQVEKLVTESLQYDYSNDDAWLDAVGLALRDLHGQHKFSGKASFIIPGNQVLTKTIRIPHVEASKRAQIIAFEAQQNIPYPLHEVVWDSQVVGDDGVETEVLFIACKSNTIDDFCREVAQAGFTVDTINAATVLDYNAIQFAYPEMDEDVLLINIGARSTNLLFKSAEGFFVRNIQLGGNSLTQNIADSLGKPFAQAEEIKHKFFNGDVDYSDDDSGAKLLASCSDSFMRRMSQEITRSIVNYRRQKGGAAPKRILLSGRGALLEGLSEQLGTSQKVPVEFFDPLQNVTLDGDVGAGSNSLRLEISEIIGAAAQDLVPDGAGVNLLPEEVQRAMEFSAKKPYLMLAAICLALAPWPAFVGYKQLSAGYERAAAATQAQVAPLQNRQATILKNSERAKDVSQSIRRVEGLVNSKSNWIQFFAELQESLTTAEDAWLDSLKVNREKSGKGQASYEVVVEGQMLVRETANGAGDVDQEVLSRRIKSLQDSFESSEFIVSSKPPKINWSSLHSGLNVLPFTINLVVDTAKPL</sequence>
<dbReference type="InterPro" id="IPR043129">
    <property type="entry name" value="ATPase_NBD"/>
</dbReference>
<dbReference type="PANTHER" id="PTHR32432">
    <property type="entry name" value="CELL DIVISION PROTEIN FTSA-RELATED"/>
    <property type="match status" value="1"/>
</dbReference>
<dbReference type="Gene3D" id="3.30.420.40">
    <property type="match status" value="2"/>
</dbReference>
<dbReference type="InterPro" id="IPR050696">
    <property type="entry name" value="FtsA/MreB"/>
</dbReference>
<evidence type="ECO:0000313" key="1">
    <source>
        <dbReference type="EMBL" id="WPJ93949.1"/>
    </source>
</evidence>
<dbReference type="CDD" id="cd24049">
    <property type="entry name" value="ASKHA_NBD_PilM"/>
    <property type="match status" value="1"/>
</dbReference>
<proteinExistence type="predicted"/>
<dbReference type="Pfam" id="PF11104">
    <property type="entry name" value="PilM_2"/>
    <property type="match status" value="1"/>
</dbReference>
<dbReference type="InterPro" id="IPR005883">
    <property type="entry name" value="PilM"/>
</dbReference>
<dbReference type="Gene3D" id="3.30.1490.300">
    <property type="match status" value="1"/>
</dbReference>
<accession>A0ABZ0RLZ5</accession>
<reference evidence="1 2" key="1">
    <citation type="submission" date="2023-11" db="EMBL/GenBank/DDBJ databases">
        <title>Coraliomargarita sp. nov., isolated from marine algae.</title>
        <authorList>
            <person name="Lee J.K."/>
            <person name="Baek J.H."/>
            <person name="Kim J.M."/>
            <person name="Choi D.G."/>
            <person name="Jeon C.O."/>
        </authorList>
    </citation>
    <scope>NUCLEOTIDE SEQUENCE [LARGE SCALE GENOMIC DNA]</scope>
    <source>
        <strain evidence="1 2">J2-16</strain>
    </source>
</reference>
<gene>
    <name evidence="1" type="primary">pilM</name>
    <name evidence="1" type="ORF">SH580_10920</name>
</gene>
<protein>
    <submittedName>
        <fullName evidence="1">Pilus assembly protein PilM</fullName>
    </submittedName>
</protein>
<organism evidence="1 2">
    <name type="scientific">Coraliomargarita algicola</name>
    <dbReference type="NCBI Taxonomy" id="3092156"/>
    <lineage>
        <taxon>Bacteria</taxon>
        <taxon>Pseudomonadati</taxon>
        <taxon>Verrucomicrobiota</taxon>
        <taxon>Opitutia</taxon>
        <taxon>Puniceicoccales</taxon>
        <taxon>Coraliomargaritaceae</taxon>
        <taxon>Coraliomargarita</taxon>
    </lineage>
</organism>
<keyword evidence="2" id="KW-1185">Reference proteome</keyword>
<name>A0ABZ0RLZ5_9BACT</name>
<dbReference type="SUPFAM" id="SSF53067">
    <property type="entry name" value="Actin-like ATPase domain"/>
    <property type="match status" value="2"/>
</dbReference>
<dbReference type="Proteomes" id="UP001324993">
    <property type="component" value="Chromosome"/>
</dbReference>
<evidence type="ECO:0000313" key="2">
    <source>
        <dbReference type="Proteomes" id="UP001324993"/>
    </source>
</evidence>